<gene>
    <name evidence="3" type="ORF">CIMG_06728</name>
</gene>
<dbReference type="PRINTS" id="PR01415">
    <property type="entry name" value="ANKYRIN"/>
</dbReference>
<evidence type="ECO:0000313" key="4">
    <source>
        <dbReference type="Proteomes" id="UP000001261"/>
    </source>
</evidence>
<dbReference type="STRING" id="246410.J3K8S5"/>
<evidence type="ECO:0000313" key="3">
    <source>
        <dbReference type="EMBL" id="EAS31249.3"/>
    </source>
</evidence>
<sequence length="365" mass="40049">MSLLDLPGELIFQIAGYLEESDLNSFLRTNRTAAEMLTPTLYDKGFATEHGFRSEVLGHLLNADEVAVAMKFYGILLAKMTYPPAVDSEQRGAQAKPFCISRFRALPCLRAWKSLYITDYFANHLSKFKINSSANDQRLTLLHIVSESGNDTIARTLIDSGANVNATDYYGRRPIHLACCEGRTEVIKLLLDSGADIMAQDNFGLTPFAYAARVDNAAALELVIGRVRLVNGDLFLPKTDGATPLHTAATDGRVDKVRYLIELGANSCAVDRLGRPPLEQAIARGKLGAVKILVEDMMRLGWDVSSLYAGRTALHDAVWVKNRDMIGFLVQKGANANKRDGLGQSAINLAEELGVPLKWFRCPGT</sequence>
<dbReference type="PROSITE" id="PS50181">
    <property type="entry name" value="FBOX"/>
    <property type="match status" value="1"/>
</dbReference>
<dbReference type="PROSITE" id="PS50297">
    <property type="entry name" value="ANK_REP_REGION"/>
    <property type="match status" value="4"/>
</dbReference>
<dbReference type="InterPro" id="IPR002110">
    <property type="entry name" value="Ankyrin_rpt"/>
</dbReference>
<protein>
    <recommendedName>
        <fullName evidence="2">F-box domain-containing protein</fullName>
    </recommendedName>
</protein>
<dbReference type="Pfam" id="PF12796">
    <property type="entry name" value="Ank_2"/>
    <property type="match status" value="2"/>
</dbReference>
<dbReference type="InParanoid" id="J3K8S5"/>
<keyword evidence="4" id="KW-1185">Reference proteome</keyword>
<dbReference type="Pfam" id="PF13606">
    <property type="entry name" value="Ank_3"/>
    <property type="match status" value="1"/>
</dbReference>
<dbReference type="OMA" id="GHINIMQ"/>
<name>J3K8S5_COCIM</name>
<feature type="repeat" description="ANK" evidence="1">
    <location>
        <begin position="309"/>
        <end position="341"/>
    </location>
</feature>
<evidence type="ECO:0000259" key="2">
    <source>
        <dbReference type="PROSITE" id="PS50181"/>
    </source>
</evidence>
<dbReference type="EMBL" id="GG704912">
    <property type="protein sequence ID" value="EAS31249.3"/>
    <property type="molecule type" value="Genomic_DNA"/>
</dbReference>
<dbReference type="SMART" id="SM00248">
    <property type="entry name" value="ANK"/>
    <property type="match status" value="6"/>
</dbReference>
<reference evidence="4" key="1">
    <citation type="journal article" date="2009" name="Genome Res.">
        <title>Comparative genomic analyses of the human fungal pathogens Coccidioides and their relatives.</title>
        <authorList>
            <person name="Sharpton T.J."/>
            <person name="Stajich J.E."/>
            <person name="Rounsley S.D."/>
            <person name="Gardner M.J."/>
            <person name="Wortman J.R."/>
            <person name="Jordar V.S."/>
            <person name="Maiti R."/>
            <person name="Kodira C.D."/>
            <person name="Neafsey D.E."/>
            <person name="Zeng Q."/>
            <person name="Hung C.-Y."/>
            <person name="McMahan C."/>
            <person name="Muszewska A."/>
            <person name="Grynberg M."/>
            <person name="Mandel M.A."/>
            <person name="Kellner E.M."/>
            <person name="Barker B.M."/>
            <person name="Galgiani J.N."/>
            <person name="Orbach M.J."/>
            <person name="Kirkland T.N."/>
            <person name="Cole G.T."/>
            <person name="Henn M.R."/>
            <person name="Birren B.W."/>
            <person name="Taylor J.W."/>
        </authorList>
    </citation>
    <scope>NUCLEOTIDE SEQUENCE [LARGE SCALE GENOMIC DNA]</scope>
    <source>
        <strain evidence="4">RS</strain>
    </source>
</reference>
<keyword evidence="1" id="KW-0040">ANK repeat</keyword>
<evidence type="ECO:0000256" key="1">
    <source>
        <dbReference type="PROSITE-ProRule" id="PRU00023"/>
    </source>
</evidence>
<dbReference type="AlphaFoldDB" id="J3K8S5"/>
<dbReference type="PROSITE" id="PS50088">
    <property type="entry name" value="ANK_REPEAT"/>
    <property type="match status" value="4"/>
</dbReference>
<dbReference type="Gene3D" id="1.25.40.20">
    <property type="entry name" value="Ankyrin repeat-containing domain"/>
    <property type="match status" value="2"/>
</dbReference>
<dbReference type="InterPro" id="IPR036770">
    <property type="entry name" value="Ankyrin_rpt-contain_sf"/>
</dbReference>
<dbReference type="PANTHER" id="PTHR46224">
    <property type="entry name" value="ANKYRIN REPEAT FAMILY PROTEIN"/>
    <property type="match status" value="1"/>
</dbReference>
<dbReference type="GeneID" id="4561810"/>
<dbReference type="PANTHER" id="PTHR46224:SF64">
    <property type="entry name" value="IQ MOTIF AND ANKYRIN REPEAT DOMAIN-CONTAINING PROTEIN 1"/>
    <property type="match status" value="1"/>
</dbReference>
<reference evidence="4" key="2">
    <citation type="journal article" date="2010" name="Genome Res.">
        <title>Population genomic sequencing of Coccidioides fungi reveals recent hybridization and transposon control.</title>
        <authorList>
            <person name="Neafsey D.E."/>
            <person name="Barker B.M."/>
            <person name="Sharpton T.J."/>
            <person name="Stajich J.E."/>
            <person name="Park D.J."/>
            <person name="Whiston E."/>
            <person name="Hung C.-Y."/>
            <person name="McMahan C."/>
            <person name="White J."/>
            <person name="Sykes S."/>
            <person name="Heiman D."/>
            <person name="Young S."/>
            <person name="Zeng Q."/>
            <person name="Abouelleil A."/>
            <person name="Aftuck L."/>
            <person name="Bessette D."/>
            <person name="Brown A."/>
            <person name="FitzGerald M."/>
            <person name="Lui A."/>
            <person name="Macdonald J.P."/>
            <person name="Priest M."/>
            <person name="Orbach M.J."/>
            <person name="Galgiani J.N."/>
            <person name="Kirkland T.N."/>
            <person name="Cole G.T."/>
            <person name="Birren B.W."/>
            <person name="Henn M.R."/>
            <person name="Taylor J.W."/>
            <person name="Rounsley S.D."/>
        </authorList>
    </citation>
    <scope>GENOME REANNOTATION</scope>
    <source>
        <strain evidence="4">RS</strain>
    </source>
</reference>
<dbReference type="InterPro" id="IPR001810">
    <property type="entry name" value="F-box_dom"/>
</dbReference>
<feature type="domain" description="F-box" evidence="2">
    <location>
        <begin position="1"/>
        <end position="49"/>
    </location>
</feature>
<dbReference type="Proteomes" id="UP000001261">
    <property type="component" value="Unassembled WGS sequence"/>
</dbReference>
<feature type="repeat" description="ANK" evidence="1">
    <location>
        <begin position="137"/>
        <end position="169"/>
    </location>
</feature>
<feature type="repeat" description="ANK" evidence="1">
    <location>
        <begin position="240"/>
        <end position="272"/>
    </location>
</feature>
<dbReference type="InterPro" id="IPR051616">
    <property type="entry name" value="Cul2-RING_E3_ligase_SR"/>
</dbReference>
<feature type="repeat" description="ANK" evidence="1">
    <location>
        <begin position="170"/>
        <end position="202"/>
    </location>
</feature>
<dbReference type="KEGG" id="cim:CIMG_06728"/>
<proteinExistence type="predicted"/>
<dbReference type="SUPFAM" id="SSF48403">
    <property type="entry name" value="Ankyrin repeat"/>
    <property type="match status" value="1"/>
</dbReference>
<organism evidence="3 4">
    <name type="scientific">Coccidioides immitis (strain RS)</name>
    <name type="common">Valley fever fungus</name>
    <dbReference type="NCBI Taxonomy" id="246410"/>
    <lineage>
        <taxon>Eukaryota</taxon>
        <taxon>Fungi</taxon>
        <taxon>Dikarya</taxon>
        <taxon>Ascomycota</taxon>
        <taxon>Pezizomycotina</taxon>
        <taxon>Eurotiomycetes</taxon>
        <taxon>Eurotiomycetidae</taxon>
        <taxon>Onygenales</taxon>
        <taxon>Onygenaceae</taxon>
        <taxon>Coccidioides</taxon>
    </lineage>
</organism>
<accession>J3K8S5</accession>
<dbReference type="VEuPathDB" id="FungiDB:CIMG_06728"/>
<dbReference type="RefSeq" id="XP_001242832.1">
    <property type="nucleotide sequence ID" value="XM_001242831.2"/>
</dbReference>
<dbReference type="OrthoDB" id="4192169at2759"/>